<feature type="non-terminal residue" evidence="1">
    <location>
        <position position="1"/>
    </location>
</feature>
<gene>
    <name evidence="1" type="ORF">PBRASI_LOCUS11093</name>
</gene>
<dbReference type="AlphaFoldDB" id="A0A9N9E7T8"/>
<dbReference type="Proteomes" id="UP000789739">
    <property type="component" value="Unassembled WGS sequence"/>
</dbReference>
<dbReference type="OrthoDB" id="2400286at2759"/>
<name>A0A9N9E7T8_9GLOM</name>
<reference evidence="1" key="1">
    <citation type="submission" date="2021-06" db="EMBL/GenBank/DDBJ databases">
        <authorList>
            <person name="Kallberg Y."/>
            <person name="Tangrot J."/>
            <person name="Rosling A."/>
        </authorList>
    </citation>
    <scope>NUCLEOTIDE SEQUENCE</scope>
    <source>
        <strain evidence="1">BR232B</strain>
    </source>
</reference>
<evidence type="ECO:0000313" key="1">
    <source>
        <dbReference type="EMBL" id="CAG8666889.1"/>
    </source>
</evidence>
<comment type="caution">
    <text evidence="1">The sequence shown here is derived from an EMBL/GenBank/DDBJ whole genome shotgun (WGS) entry which is preliminary data.</text>
</comment>
<protein>
    <submittedName>
        <fullName evidence="1">6102_t:CDS:1</fullName>
    </submittedName>
</protein>
<proteinExistence type="predicted"/>
<keyword evidence="2" id="KW-1185">Reference proteome</keyword>
<dbReference type="EMBL" id="CAJVPI010004335">
    <property type="protein sequence ID" value="CAG8666889.1"/>
    <property type="molecule type" value="Genomic_DNA"/>
</dbReference>
<evidence type="ECO:0000313" key="2">
    <source>
        <dbReference type="Proteomes" id="UP000789739"/>
    </source>
</evidence>
<accession>A0A9N9E7T8</accession>
<sequence>ASGRRVTGRDPIKKLAQYIKENDNNLEPEEINTLAYNLAKTAPTIIAQSSRLKLLRKKLRNLDAKYLTIEAIYIPDITQKSNKEQAINQELREDEGVDCPEFFYLENVQERLSKCDITKPPSMQNLIDIMIMLCMRPADVGNLCIKYYKADTAEWYNPKYSWYCTGYAKNKKDKPRPLVSIEKDPLLTRELLIWIQKAIPNKFPFLIRDKDGDVNISGCATVLCDRDSEIIFPS</sequence>
<organism evidence="1 2">
    <name type="scientific">Paraglomus brasilianum</name>
    <dbReference type="NCBI Taxonomy" id="144538"/>
    <lineage>
        <taxon>Eukaryota</taxon>
        <taxon>Fungi</taxon>
        <taxon>Fungi incertae sedis</taxon>
        <taxon>Mucoromycota</taxon>
        <taxon>Glomeromycotina</taxon>
        <taxon>Glomeromycetes</taxon>
        <taxon>Paraglomerales</taxon>
        <taxon>Paraglomeraceae</taxon>
        <taxon>Paraglomus</taxon>
    </lineage>
</organism>